<comment type="function">
    <text evidence="7">Pyrophosphatase that catalyzes the hydrolysis of nucleoside triphosphates to their monophosphate derivatives, with a high preference for the non-canonical purine nucleotides XTP (xanthosine triphosphate), dITP (deoxyinosine triphosphate) and ITP. Seems to function as a house-cleaning enzyme that removes non-canonical purine nucleotides from the nucleotide pool, thus preventing their incorporation into DNA/RNA and avoiding chromosomal lesions.</text>
</comment>
<dbReference type="SUPFAM" id="SSF52972">
    <property type="entry name" value="ITPase-like"/>
    <property type="match status" value="1"/>
</dbReference>
<dbReference type="EMBL" id="JACYXC010000001">
    <property type="protein sequence ID" value="MBH5335114.1"/>
    <property type="molecule type" value="Genomic_DNA"/>
</dbReference>
<keyword evidence="10" id="KW-1185">Reference proteome</keyword>
<dbReference type="PANTHER" id="PTHR11067">
    <property type="entry name" value="INOSINE TRIPHOSPHATE PYROPHOSPHATASE/HAM1 PROTEIN"/>
    <property type="match status" value="1"/>
</dbReference>
<evidence type="ECO:0000256" key="4">
    <source>
        <dbReference type="ARBA" id="ARBA00022801"/>
    </source>
</evidence>
<sequence length="212" mass="22067">MQPESADPAAAPRRLVLATRNAGKVTELRAILSEAGLGLELVGADAYPEIPDVKETGTTFAENALLKAHALARATGLPAVADDSGLCVDVLGGAPGIFSARWSGRHGDDRANLDLLLAQISDIADGHRGAHFACAAALALPDGRERVVEGRLEGTLRHEPAGSGGFGYDPILQPLGETRTCAELSPEEKNAISHRGKAFRALAPVVRELLGS</sequence>
<evidence type="ECO:0000256" key="1">
    <source>
        <dbReference type="ARBA" id="ARBA00008023"/>
    </source>
</evidence>
<comment type="cofactor">
    <cofactor evidence="7">
        <name>Mg(2+)</name>
        <dbReference type="ChEBI" id="CHEBI:18420"/>
    </cofactor>
    <text evidence="7">Binds 1 Mg(2+) ion per subunit.</text>
</comment>
<evidence type="ECO:0000256" key="7">
    <source>
        <dbReference type="HAMAP-Rule" id="MF_01405"/>
    </source>
</evidence>
<feature type="binding site" evidence="7">
    <location>
        <begin position="19"/>
        <end position="24"/>
    </location>
    <ligand>
        <name>substrate</name>
    </ligand>
</feature>
<keyword evidence="2 7" id="KW-0479">Metal-binding</keyword>
<evidence type="ECO:0000256" key="5">
    <source>
        <dbReference type="ARBA" id="ARBA00022842"/>
    </source>
</evidence>
<comment type="caution">
    <text evidence="7">Lacks conserved residue(s) required for the propagation of feature annotation.</text>
</comment>
<name>A0ABS0NIT5_9ACTN</name>
<evidence type="ECO:0000256" key="3">
    <source>
        <dbReference type="ARBA" id="ARBA00022741"/>
    </source>
</evidence>
<dbReference type="CDD" id="cd00515">
    <property type="entry name" value="HAM1"/>
    <property type="match status" value="1"/>
</dbReference>
<comment type="caution">
    <text evidence="9">The sequence shown here is derived from an EMBL/GenBank/DDBJ whole genome shotgun (WGS) entry which is preliminary data.</text>
</comment>
<dbReference type="PANTHER" id="PTHR11067:SF9">
    <property type="entry name" value="INOSINE TRIPHOSPHATE PYROPHOSPHATASE"/>
    <property type="match status" value="1"/>
</dbReference>
<dbReference type="RefSeq" id="WP_197988714.1">
    <property type="nucleotide sequence ID" value="NZ_JACYXC010000001.1"/>
</dbReference>
<dbReference type="Gene3D" id="3.90.950.10">
    <property type="match status" value="1"/>
</dbReference>
<evidence type="ECO:0000256" key="2">
    <source>
        <dbReference type="ARBA" id="ARBA00022723"/>
    </source>
</evidence>
<feature type="binding site" evidence="7">
    <location>
        <position position="189"/>
    </location>
    <ligand>
        <name>substrate</name>
    </ligand>
</feature>
<feature type="binding site" evidence="7">
    <location>
        <begin position="166"/>
        <end position="169"/>
    </location>
    <ligand>
        <name>substrate</name>
    </ligand>
</feature>
<organism evidence="9 10">
    <name type="scientific">Streptomyces pactum</name>
    <dbReference type="NCBI Taxonomy" id="68249"/>
    <lineage>
        <taxon>Bacteria</taxon>
        <taxon>Bacillati</taxon>
        <taxon>Actinomycetota</taxon>
        <taxon>Actinomycetes</taxon>
        <taxon>Kitasatosporales</taxon>
        <taxon>Streptomycetaceae</taxon>
        <taxon>Streptomyces</taxon>
    </lineage>
</organism>
<dbReference type="EC" id="3.6.1.66" evidence="7"/>
<feature type="binding site" evidence="7">
    <location>
        <begin position="194"/>
        <end position="195"/>
    </location>
    <ligand>
        <name>substrate</name>
    </ligand>
</feature>
<comment type="catalytic activity">
    <reaction evidence="7">
        <text>XTP + H2O = XMP + diphosphate + H(+)</text>
        <dbReference type="Rhea" id="RHEA:28610"/>
        <dbReference type="ChEBI" id="CHEBI:15377"/>
        <dbReference type="ChEBI" id="CHEBI:15378"/>
        <dbReference type="ChEBI" id="CHEBI:33019"/>
        <dbReference type="ChEBI" id="CHEBI:57464"/>
        <dbReference type="ChEBI" id="CHEBI:61314"/>
        <dbReference type="EC" id="3.6.1.66"/>
    </reaction>
</comment>
<reference evidence="9 10" key="1">
    <citation type="submission" date="2020-09" db="EMBL/GenBank/DDBJ databases">
        <title>Biosynthesis of the nuclear factor of activated T cells inhibitor NFAT-133 and its congeners in Streptomyces pactum.</title>
        <authorList>
            <person name="Zhou W."/>
            <person name="Posri P."/>
            <person name="Abugrain M.E."/>
            <person name="Weisberg A.J."/>
            <person name="Chang J.H."/>
            <person name="Mahmud T."/>
        </authorList>
    </citation>
    <scope>NUCLEOTIDE SEQUENCE [LARGE SCALE GENOMIC DNA]</scope>
    <source>
        <strain evidence="9 10">ATCC 27456</strain>
    </source>
</reference>
<evidence type="ECO:0000256" key="8">
    <source>
        <dbReference type="RuleBase" id="RU003781"/>
    </source>
</evidence>
<evidence type="ECO:0000313" key="9">
    <source>
        <dbReference type="EMBL" id="MBH5335114.1"/>
    </source>
</evidence>
<dbReference type="InterPro" id="IPR029001">
    <property type="entry name" value="ITPase-like_fam"/>
</dbReference>
<dbReference type="Proteomes" id="UP000807371">
    <property type="component" value="Unassembled WGS sequence"/>
</dbReference>
<feature type="binding site" evidence="7">
    <location>
        <position position="83"/>
    </location>
    <ligand>
        <name>Mg(2+)</name>
        <dbReference type="ChEBI" id="CHEBI:18420"/>
    </ligand>
</feature>
<keyword evidence="5 7" id="KW-0460">Magnesium</keyword>
<dbReference type="Pfam" id="PF01725">
    <property type="entry name" value="Ham1p_like"/>
    <property type="match status" value="1"/>
</dbReference>
<keyword evidence="6 7" id="KW-0546">Nucleotide metabolism</keyword>
<proteinExistence type="inferred from homology"/>
<keyword evidence="4 7" id="KW-0378">Hydrolase</keyword>
<comment type="similarity">
    <text evidence="1 7 8">Belongs to the HAM1 NTPase family.</text>
</comment>
<evidence type="ECO:0000313" key="10">
    <source>
        <dbReference type="Proteomes" id="UP000807371"/>
    </source>
</evidence>
<feature type="active site" description="Proton acceptor" evidence="7">
    <location>
        <position position="83"/>
    </location>
</feature>
<evidence type="ECO:0000256" key="6">
    <source>
        <dbReference type="ARBA" id="ARBA00023080"/>
    </source>
</evidence>
<gene>
    <name evidence="9" type="primary">rdgB</name>
    <name evidence="9" type="ORF">IHE55_10030</name>
</gene>
<dbReference type="InterPro" id="IPR002637">
    <property type="entry name" value="RdgB/HAM1"/>
</dbReference>
<comment type="catalytic activity">
    <reaction evidence="7">
        <text>ITP + H2O = IMP + diphosphate + H(+)</text>
        <dbReference type="Rhea" id="RHEA:29399"/>
        <dbReference type="ChEBI" id="CHEBI:15377"/>
        <dbReference type="ChEBI" id="CHEBI:15378"/>
        <dbReference type="ChEBI" id="CHEBI:33019"/>
        <dbReference type="ChEBI" id="CHEBI:58053"/>
        <dbReference type="ChEBI" id="CHEBI:61402"/>
        <dbReference type="EC" id="3.6.1.66"/>
    </reaction>
</comment>
<dbReference type="HAMAP" id="MF_01405">
    <property type="entry name" value="Non_canon_purine_NTPase"/>
    <property type="match status" value="1"/>
</dbReference>
<protein>
    <recommendedName>
        <fullName evidence="7">dITP/XTP pyrophosphatase</fullName>
        <ecNumber evidence="7">3.6.1.66</ecNumber>
    </recommendedName>
    <alternativeName>
        <fullName evidence="7">Non-canonical purine NTP pyrophosphatase</fullName>
    </alternativeName>
    <alternativeName>
        <fullName evidence="7">Non-standard purine NTP pyrophosphatase</fullName>
    </alternativeName>
    <alternativeName>
        <fullName evidence="7">Nucleoside-triphosphate diphosphatase</fullName>
    </alternativeName>
    <alternativeName>
        <fullName evidence="7">Nucleoside-triphosphate pyrophosphatase</fullName>
        <shortName evidence="7">NTPase</shortName>
    </alternativeName>
</protein>
<feature type="binding site" evidence="7">
    <location>
        <position position="84"/>
    </location>
    <ligand>
        <name>substrate</name>
    </ligand>
</feature>
<keyword evidence="3 7" id="KW-0547">Nucleotide-binding</keyword>
<accession>A0ABS0NIT5</accession>
<dbReference type="NCBIfam" id="TIGR00042">
    <property type="entry name" value="RdgB/HAM1 family non-canonical purine NTP pyrophosphatase"/>
    <property type="match status" value="1"/>
</dbReference>
<dbReference type="InterPro" id="IPR020922">
    <property type="entry name" value="dITP/XTP_pyrophosphatase"/>
</dbReference>
<comment type="subunit">
    <text evidence="7">Homodimer.</text>
</comment>
<comment type="catalytic activity">
    <reaction evidence="7">
        <text>dITP + H2O = dIMP + diphosphate + H(+)</text>
        <dbReference type="Rhea" id="RHEA:28342"/>
        <dbReference type="ChEBI" id="CHEBI:15377"/>
        <dbReference type="ChEBI" id="CHEBI:15378"/>
        <dbReference type="ChEBI" id="CHEBI:33019"/>
        <dbReference type="ChEBI" id="CHEBI:61194"/>
        <dbReference type="ChEBI" id="CHEBI:61382"/>
        <dbReference type="EC" id="3.6.1.66"/>
    </reaction>
</comment>